<evidence type="ECO:0000256" key="5">
    <source>
        <dbReference type="ARBA" id="ARBA00023136"/>
    </source>
</evidence>
<dbReference type="InterPro" id="IPR008949">
    <property type="entry name" value="Isoprenoid_synthase_dom_sf"/>
</dbReference>
<dbReference type="RefSeq" id="XP_032830688.1">
    <property type="nucleotide sequence ID" value="XM_032974797.1"/>
</dbReference>
<dbReference type="FunFam" id="1.10.600.10:FF:000013">
    <property type="entry name" value="NADH dehydrogenase (ubiquinone) complex I, assembly factor 6"/>
    <property type="match status" value="1"/>
</dbReference>
<gene>
    <name evidence="10" type="primary">NDUFAF6</name>
</gene>
<keyword evidence="3" id="KW-0809">Transit peptide</keyword>
<dbReference type="CTD" id="137682"/>
<evidence type="ECO:0000313" key="9">
    <source>
        <dbReference type="Proteomes" id="UP001318040"/>
    </source>
</evidence>
<dbReference type="GO" id="GO:0032981">
    <property type="term" value="P:mitochondrial respiratory chain complex I assembly"/>
    <property type="evidence" value="ECO:0007669"/>
    <property type="project" value="TreeGrafter"/>
</dbReference>
<evidence type="ECO:0000256" key="1">
    <source>
        <dbReference type="ARBA" id="ARBA00004273"/>
    </source>
</evidence>
<organism evidence="9 10">
    <name type="scientific">Petromyzon marinus</name>
    <name type="common">Sea lamprey</name>
    <dbReference type="NCBI Taxonomy" id="7757"/>
    <lineage>
        <taxon>Eukaryota</taxon>
        <taxon>Metazoa</taxon>
        <taxon>Chordata</taxon>
        <taxon>Craniata</taxon>
        <taxon>Vertebrata</taxon>
        <taxon>Cyclostomata</taxon>
        <taxon>Hyperoartia</taxon>
        <taxon>Petromyzontiformes</taxon>
        <taxon>Petromyzontidae</taxon>
        <taxon>Petromyzon</taxon>
    </lineage>
</organism>
<dbReference type="PANTHER" id="PTHR21181:SF13">
    <property type="entry name" value="NADH DEHYDROGENASE (UBIQUINONE) COMPLEX I, ASSEMBLY FACTOR 6"/>
    <property type="match status" value="1"/>
</dbReference>
<sequence length="350" mass="38495">MAAPMRLGGGVVWSWCRRGGLPRLRSPPGTPRAQGSSPGVPATLGLRASPAGAWVDGAAPLSSGAARGSAGSDAMCLSSVRQRDYEGFLCSLLVPSHARSAVIALRAFNVELAQIREAVTDTALGRMRVQFWRDTVEAIYSAGPPPAQPIAVELRKAVKKHKLTKRWLLRIIDERERNLSDRAYGSVGELETYAENTQSSLLYLTLEALGVRDIHADHAASHIGKAQGVATCLRAVAPLAARRRRIFLPLDLCLLHGVSQEQLLRGNRDRAVRDLVYDLASQAHAHLEHARSFSRNVPKAATIAFLPTVAVEDFLVRIQKVDFDVFHPSLQRRNTLLPLRLYLRSWRRGY</sequence>
<dbReference type="AlphaFoldDB" id="A0AAJ7U9E6"/>
<dbReference type="Gene3D" id="1.10.600.10">
    <property type="entry name" value="Farnesyl Diphosphate Synthase"/>
    <property type="match status" value="1"/>
</dbReference>
<evidence type="ECO:0000256" key="3">
    <source>
        <dbReference type="ARBA" id="ARBA00022946"/>
    </source>
</evidence>
<protein>
    <recommendedName>
        <fullName evidence="8">NADH dehydrogenase (ubiquinone) complex I, assembly factor 6</fullName>
    </recommendedName>
</protein>
<evidence type="ECO:0000256" key="6">
    <source>
        <dbReference type="ARBA" id="ARBA00038273"/>
    </source>
</evidence>
<keyword evidence="4" id="KW-0496">Mitochondrion</keyword>
<dbReference type="KEGG" id="pmrn:116954234"/>
<evidence type="ECO:0000313" key="10">
    <source>
        <dbReference type="RefSeq" id="XP_032830688.1"/>
    </source>
</evidence>
<comment type="similarity">
    <text evidence="6">Belongs to the NDUFAF6 family.</text>
</comment>
<dbReference type="GO" id="GO:0005743">
    <property type="term" value="C:mitochondrial inner membrane"/>
    <property type="evidence" value="ECO:0007669"/>
    <property type="project" value="UniProtKB-SubCell"/>
</dbReference>
<dbReference type="InterPro" id="IPR002060">
    <property type="entry name" value="Squ/phyt_synthse"/>
</dbReference>
<comment type="subcellular location">
    <subcellularLocation>
        <location evidence="1">Mitochondrion inner membrane</location>
    </subcellularLocation>
</comment>
<proteinExistence type="inferred from homology"/>
<name>A0AAJ7U9E6_PETMA</name>
<comment type="function">
    <text evidence="7">Involved in the assembly of mitochondrial NADH:ubiquinone oxidoreductase complex (complex I) at early stages. May play a role in the biogenesis of complex I subunit MT-ND1.</text>
</comment>
<keyword evidence="9" id="KW-1185">Reference proteome</keyword>
<keyword evidence="5" id="KW-0472">Membrane</keyword>
<evidence type="ECO:0000256" key="8">
    <source>
        <dbReference type="ARBA" id="ARBA00069034"/>
    </source>
</evidence>
<dbReference type="Pfam" id="PF00494">
    <property type="entry name" value="SQS_PSY"/>
    <property type="match status" value="1"/>
</dbReference>
<evidence type="ECO:0000256" key="4">
    <source>
        <dbReference type="ARBA" id="ARBA00023128"/>
    </source>
</evidence>
<evidence type="ECO:0000256" key="2">
    <source>
        <dbReference type="ARBA" id="ARBA00022792"/>
    </source>
</evidence>
<dbReference type="SUPFAM" id="SSF48576">
    <property type="entry name" value="Terpenoid synthases"/>
    <property type="match status" value="1"/>
</dbReference>
<dbReference type="Proteomes" id="UP001318040">
    <property type="component" value="Chromosome 54"/>
</dbReference>
<accession>A0AAJ7U9E6</accession>
<dbReference type="PANTHER" id="PTHR21181">
    <property type="match status" value="1"/>
</dbReference>
<evidence type="ECO:0000256" key="7">
    <source>
        <dbReference type="ARBA" id="ARBA00056665"/>
    </source>
</evidence>
<dbReference type="GeneID" id="116954234"/>
<reference evidence="10" key="1">
    <citation type="submission" date="2025-08" db="UniProtKB">
        <authorList>
            <consortium name="RefSeq"/>
        </authorList>
    </citation>
    <scope>IDENTIFICATION</scope>
    <source>
        <tissue evidence="10">Sperm</tissue>
    </source>
</reference>
<keyword evidence="2" id="KW-0999">Mitochondrion inner membrane</keyword>